<dbReference type="PIRSF" id="PIRSF006816">
    <property type="entry name" value="Cyc3_hyd_g"/>
    <property type="match status" value="1"/>
</dbReference>
<dbReference type="PANTHER" id="PTHR43513:SF3">
    <property type="entry name" value="DIHYDROOROTATE DEHYDROGENASE B (NAD(+)), ELECTRON TRANSFER SUBUNIT-RELATED"/>
    <property type="match status" value="1"/>
</dbReference>
<dbReference type="InterPro" id="IPR012165">
    <property type="entry name" value="Cyt_c3_hydrogenase_gsu"/>
</dbReference>
<dbReference type="CDD" id="cd06219">
    <property type="entry name" value="DHOD_e_trans_like1"/>
    <property type="match status" value="1"/>
</dbReference>
<dbReference type="Pfam" id="PF00175">
    <property type="entry name" value="NAD_binding_1"/>
    <property type="match status" value="1"/>
</dbReference>
<dbReference type="SUPFAM" id="SSF63380">
    <property type="entry name" value="Riboflavin synthase domain-like"/>
    <property type="match status" value="1"/>
</dbReference>
<comment type="caution">
    <text evidence="2">The sequence shown here is derived from an EMBL/GenBank/DDBJ whole genome shotgun (WGS) entry which is preliminary data.</text>
</comment>
<dbReference type="Gene3D" id="2.40.30.10">
    <property type="entry name" value="Translation factors"/>
    <property type="match status" value="1"/>
</dbReference>
<dbReference type="SUPFAM" id="SSF52343">
    <property type="entry name" value="Ferredoxin reductase-like, C-terminal NADP-linked domain"/>
    <property type="match status" value="1"/>
</dbReference>
<dbReference type="InterPro" id="IPR050353">
    <property type="entry name" value="PyrK_electron_transfer"/>
</dbReference>
<evidence type="ECO:0000259" key="1">
    <source>
        <dbReference type="PROSITE" id="PS51384"/>
    </source>
</evidence>
<reference evidence="2" key="1">
    <citation type="submission" date="2019-08" db="EMBL/GenBank/DDBJ databases">
        <authorList>
            <person name="Kucharzyk K."/>
            <person name="Murdoch R.W."/>
            <person name="Higgins S."/>
            <person name="Loffler F."/>
        </authorList>
    </citation>
    <scope>NUCLEOTIDE SEQUENCE</scope>
</reference>
<accession>A0A644T907</accession>
<sequence length="284" mass="30945">MYKILVKRDLAPNVKLFEMEAPRIAKKALPGQFVILRIDEDGERVPLTIADFNREKGTVTIIFQEVGATTKQLGELNEGDSLLDLVGPLGKETHIEKFGTVVCVGGGIGIAPVYPIARGMKEAGNHVLSIIGARSKDILIYEDEMAAVSDTLYITTDDGSKGHKGFVTDPLKQLIESGTKIDLVMAIGPVVMMRNVAETTRQYKIPTVVSLNPIMVDGTGMCGGCRVAVGDETKFACVDGPEFDAHKVDFDALISRQKMYLPHEKKHSEHCENHGRGGCQCHSH</sequence>
<dbReference type="InterPro" id="IPR001433">
    <property type="entry name" value="OxRdtase_FAD/NAD-bd"/>
</dbReference>
<feature type="domain" description="FAD-binding FR-type" evidence="1">
    <location>
        <begin position="1"/>
        <end position="95"/>
    </location>
</feature>
<protein>
    <submittedName>
        <fullName evidence="2">Dihydroorotate dehydrogenase B (NAD(+)), electron transfer subunit</fullName>
    </submittedName>
</protein>
<evidence type="ECO:0000313" key="2">
    <source>
        <dbReference type="EMBL" id="MPL63435.1"/>
    </source>
</evidence>
<dbReference type="GO" id="GO:0016491">
    <property type="term" value="F:oxidoreductase activity"/>
    <property type="evidence" value="ECO:0007669"/>
    <property type="project" value="InterPro"/>
</dbReference>
<proteinExistence type="predicted"/>
<organism evidence="2">
    <name type="scientific">bioreactor metagenome</name>
    <dbReference type="NCBI Taxonomy" id="1076179"/>
    <lineage>
        <taxon>unclassified sequences</taxon>
        <taxon>metagenomes</taxon>
        <taxon>ecological metagenomes</taxon>
    </lineage>
</organism>
<dbReference type="InterPro" id="IPR017938">
    <property type="entry name" value="Riboflavin_synthase-like_b-brl"/>
</dbReference>
<name>A0A644T907_9ZZZZ</name>
<dbReference type="InterPro" id="IPR019480">
    <property type="entry name" value="Dihydroorotate_DH_Fe-S-bd"/>
</dbReference>
<dbReference type="Gene3D" id="3.40.50.80">
    <property type="entry name" value="Nucleotide-binding domain of ferredoxin-NADP reductase (FNR) module"/>
    <property type="match status" value="1"/>
</dbReference>
<dbReference type="AlphaFoldDB" id="A0A644T907"/>
<dbReference type="EMBL" id="VSSQ01000021">
    <property type="protein sequence ID" value="MPL63435.1"/>
    <property type="molecule type" value="Genomic_DNA"/>
</dbReference>
<dbReference type="Pfam" id="PF10418">
    <property type="entry name" value="DHODB_Fe-S_bind"/>
    <property type="match status" value="1"/>
</dbReference>
<dbReference type="PANTHER" id="PTHR43513">
    <property type="entry name" value="DIHYDROOROTATE DEHYDROGENASE B (NAD(+)), ELECTRON TRANSFER SUBUNIT"/>
    <property type="match status" value="1"/>
</dbReference>
<dbReference type="InterPro" id="IPR039261">
    <property type="entry name" value="FNR_nucleotide-bd"/>
</dbReference>
<dbReference type="PROSITE" id="PS51384">
    <property type="entry name" value="FAD_FR"/>
    <property type="match status" value="1"/>
</dbReference>
<dbReference type="GO" id="GO:0051537">
    <property type="term" value="F:2 iron, 2 sulfur cluster binding"/>
    <property type="evidence" value="ECO:0007669"/>
    <property type="project" value="InterPro"/>
</dbReference>
<gene>
    <name evidence="2" type="ORF">SDC9_09062</name>
</gene>
<dbReference type="NCBIfam" id="NF004862">
    <property type="entry name" value="PRK06222.1"/>
    <property type="match status" value="1"/>
</dbReference>
<dbReference type="GO" id="GO:0050660">
    <property type="term" value="F:flavin adenine dinucleotide binding"/>
    <property type="evidence" value="ECO:0007669"/>
    <property type="project" value="InterPro"/>
</dbReference>
<dbReference type="GO" id="GO:0006221">
    <property type="term" value="P:pyrimidine nucleotide biosynthetic process"/>
    <property type="evidence" value="ECO:0007669"/>
    <property type="project" value="InterPro"/>
</dbReference>
<dbReference type="InterPro" id="IPR017927">
    <property type="entry name" value="FAD-bd_FR_type"/>
</dbReference>